<reference evidence="2 3" key="1">
    <citation type="submission" date="2020-08" db="EMBL/GenBank/DDBJ databases">
        <title>Sequencing the genomes of 1000 actinobacteria strains.</title>
        <authorList>
            <person name="Klenk H.-P."/>
        </authorList>
    </citation>
    <scope>NUCLEOTIDE SEQUENCE [LARGE SCALE GENOMIC DNA]</scope>
    <source>
        <strain evidence="2 3">DSM 43582</strain>
    </source>
</reference>
<organism evidence="2 3">
    <name type="scientific">Nocardia transvalensis</name>
    <dbReference type="NCBI Taxonomy" id="37333"/>
    <lineage>
        <taxon>Bacteria</taxon>
        <taxon>Bacillati</taxon>
        <taxon>Actinomycetota</taxon>
        <taxon>Actinomycetes</taxon>
        <taxon>Mycobacteriales</taxon>
        <taxon>Nocardiaceae</taxon>
        <taxon>Nocardia</taxon>
    </lineage>
</organism>
<proteinExistence type="predicted"/>
<dbReference type="RefSeq" id="WP_040753427.1">
    <property type="nucleotide sequence ID" value="NZ_JACHIT010000002.1"/>
</dbReference>
<dbReference type="AlphaFoldDB" id="A0A7W9PMM9"/>
<name>A0A7W9PMM9_9NOCA</name>
<evidence type="ECO:0008006" key="4">
    <source>
        <dbReference type="Google" id="ProtNLM"/>
    </source>
</evidence>
<comment type="caution">
    <text evidence="2">The sequence shown here is derived from an EMBL/GenBank/DDBJ whole genome shotgun (WGS) entry which is preliminary data.</text>
</comment>
<feature type="transmembrane region" description="Helical" evidence="1">
    <location>
        <begin position="97"/>
        <end position="116"/>
    </location>
</feature>
<evidence type="ECO:0000256" key="1">
    <source>
        <dbReference type="SAM" id="Phobius"/>
    </source>
</evidence>
<keyword evidence="1" id="KW-1133">Transmembrane helix</keyword>
<keyword evidence="1" id="KW-0472">Membrane</keyword>
<evidence type="ECO:0000313" key="2">
    <source>
        <dbReference type="EMBL" id="MBB5918418.1"/>
    </source>
</evidence>
<keyword evidence="1" id="KW-0812">Transmembrane</keyword>
<protein>
    <recommendedName>
        <fullName evidence="4">ATP synthase I subunit</fullName>
    </recommendedName>
</protein>
<sequence length="126" mass="13494">MNVNSLRIRRAGIVAIALGVLALVVTGPLDRLLLGVFMCVGLGLGWVNARVTWMSVTRITRSESPSRQALTASTAARLFGITLLSLLVAFLARPNGIGIFFGLAVFQVVLILHTVVPEVKGLRQQS</sequence>
<gene>
    <name evidence="2" type="ORF">BJY24_007330</name>
</gene>
<keyword evidence="3" id="KW-1185">Reference proteome</keyword>
<dbReference type="Proteomes" id="UP000540412">
    <property type="component" value="Unassembled WGS sequence"/>
</dbReference>
<feature type="transmembrane region" description="Helical" evidence="1">
    <location>
        <begin position="32"/>
        <end position="49"/>
    </location>
</feature>
<feature type="transmembrane region" description="Helical" evidence="1">
    <location>
        <begin position="70"/>
        <end position="91"/>
    </location>
</feature>
<accession>A0A7W9PMM9</accession>
<dbReference type="EMBL" id="JACHIT010000002">
    <property type="protein sequence ID" value="MBB5918418.1"/>
    <property type="molecule type" value="Genomic_DNA"/>
</dbReference>
<evidence type="ECO:0000313" key="3">
    <source>
        <dbReference type="Proteomes" id="UP000540412"/>
    </source>
</evidence>